<sequence>MDACGSVHETPASGICSETAGLCLLSPVLEIIEDYGEQEENFFDSRGWVRSDSEDEYFSNICSHEAPETKKLVELFQDPFWSDVLTQRPKPNNDAPDKNKIQLVELLEGWSWKKEQGFRLSSVHFDFEPSIIVKGFDGSRCRSRKNSTDGDEGAQTYKSKPKMKTPRYTLLLLHPNSHTSGITNFVVIY</sequence>
<keyword evidence="3" id="KW-1185">Reference proteome</keyword>
<name>A0ABR2U5B8_9ROSI</name>
<protein>
    <submittedName>
        <fullName evidence="2">Uncharacterized protein</fullName>
    </submittedName>
</protein>
<evidence type="ECO:0000313" key="2">
    <source>
        <dbReference type="EMBL" id="KAK9044936.1"/>
    </source>
</evidence>
<dbReference type="InterPro" id="IPR038947">
    <property type="entry name" value="At3g27210-like"/>
</dbReference>
<gene>
    <name evidence="2" type="ORF">V6N11_058827</name>
</gene>
<accession>A0ABR2U5B8</accession>
<evidence type="ECO:0000256" key="1">
    <source>
        <dbReference type="SAM" id="MobiDB-lite"/>
    </source>
</evidence>
<dbReference type="PANTHER" id="PTHR34280">
    <property type="entry name" value="OS01G0920100 PROTEIN"/>
    <property type="match status" value="1"/>
</dbReference>
<dbReference type="PANTHER" id="PTHR34280:SF2">
    <property type="entry name" value="OS01G0920100 PROTEIN"/>
    <property type="match status" value="1"/>
</dbReference>
<comment type="caution">
    <text evidence="2">The sequence shown here is derived from an EMBL/GenBank/DDBJ whole genome shotgun (WGS) entry which is preliminary data.</text>
</comment>
<proteinExistence type="predicted"/>
<feature type="region of interest" description="Disordered" evidence="1">
    <location>
        <begin position="140"/>
        <end position="159"/>
    </location>
</feature>
<reference evidence="2 3" key="1">
    <citation type="journal article" date="2024" name="G3 (Bethesda)">
        <title>Genome assembly of Hibiscus sabdariffa L. provides insights into metabolisms of medicinal natural products.</title>
        <authorList>
            <person name="Kim T."/>
        </authorList>
    </citation>
    <scope>NUCLEOTIDE SEQUENCE [LARGE SCALE GENOMIC DNA]</scope>
    <source>
        <strain evidence="2">TK-2024</strain>
        <tissue evidence="2">Old leaves</tissue>
    </source>
</reference>
<organism evidence="2 3">
    <name type="scientific">Hibiscus sabdariffa</name>
    <name type="common">roselle</name>
    <dbReference type="NCBI Taxonomy" id="183260"/>
    <lineage>
        <taxon>Eukaryota</taxon>
        <taxon>Viridiplantae</taxon>
        <taxon>Streptophyta</taxon>
        <taxon>Embryophyta</taxon>
        <taxon>Tracheophyta</taxon>
        <taxon>Spermatophyta</taxon>
        <taxon>Magnoliopsida</taxon>
        <taxon>eudicotyledons</taxon>
        <taxon>Gunneridae</taxon>
        <taxon>Pentapetalae</taxon>
        <taxon>rosids</taxon>
        <taxon>malvids</taxon>
        <taxon>Malvales</taxon>
        <taxon>Malvaceae</taxon>
        <taxon>Malvoideae</taxon>
        <taxon>Hibiscus</taxon>
    </lineage>
</organism>
<evidence type="ECO:0000313" key="3">
    <source>
        <dbReference type="Proteomes" id="UP001396334"/>
    </source>
</evidence>
<dbReference type="EMBL" id="JBBPBN010000002">
    <property type="protein sequence ID" value="KAK9044936.1"/>
    <property type="molecule type" value="Genomic_DNA"/>
</dbReference>
<dbReference type="Proteomes" id="UP001396334">
    <property type="component" value="Unassembled WGS sequence"/>
</dbReference>